<dbReference type="PANTHER" id="PTHR21450">
    <property type="entry name" value="PROTEIN ALTERED PHOSPHATE STARVATION RESPONSE 1"/>
    <property type="match status" value="1"/>
</dbReference>
<feature type="compositionally biased region" description="Acidic residues" evidence="1">
    <location>
        <begin position="193"/>
        <end position="202"/>
    </location>
</feature>
<name>A0A2N9FM71_FAGSY</name>
<dbReference type="Pfam" id="PF04782">
    <property type="entry name" value="DUF632"/>
    <property type="match status" value="1"/>
</dbReference>
<feature type="compositionally biased region" description="Polar residues" evidence="1">
    <location>
        <begin position="102"/>
        <end position="116"/>
    </location>
</feature>
<feature type="domain" description="DUF632" evidence="2">
    <location>
        <begin position="291"/>
        <end position="331"/>
    </location>
</feature>
<evidence type="ECO:0000259" key="3">
    <source>
        <dbReference type="Pfam" id="PF04783"/>
    </source>
</evidence>
<dbReference type="Pfam" id="PF04783">
    <property type="entry name" value="DUF630"/>
    <property type="match status" value="1"/>
</dbReference>
<feature type="compositionally biased region" description="Acidic residues" evidence="1">
    <location>
        <begin position="173"/>
        <end position="184"/>
    </location>
</feature>
<dbReference type="PANTHER" id="PTHR21450:SF6">
    <property type="entry name" value="EXPRESSED PROTEIN"/>
    <property type="match status" value="1"/>
</dbReference>
<evidence type="ECO:0000256" key="1">
    <source>
        <dbReference type="SAM" id="MobiDB-lite"/>
    </source>
</evidence>
<feature type="region of interest" description="Disordered" evidence="1">
    <location>
        <begin position="173"/>
        <end position="202"/>
    </location>
</feature>
<dbReference type="InterPro" id="IPR006868">
    <property type="entry name" value="DUF630"/>
</dbReference>
<accession>A0A2N9FM71</accession>
<feature type="compositionally biased region" description="Polar residues" evidence="1">
    <location>
        <begin position="228"/>
        <end position="239"/>
    </location>
</feature>
<dbReference type="EMBL" id="OIVN01000979">
    <property type="protein sequence ID" value="SPC88210.1"/>
    <property type="molecule type" value="Genomic_DNA"/>
</dbReference>
<organism evidence="4">
    <name type="scientific">Fagus sylvatica</name>
    <name type="common">Beechnut</name>
    <dbReference type="NCBI Taxonomy" id="28930"/>
    <lineage>
        <taxon>Eukaryota</taxon>
        <taxon>Viridiplantae</taxon>
        <taxon>Streptophyta</taxon>
        <taxon>Embryophyta</taxon>
        <taxon>Tracheophyta</taxon>
        <taxon>Spermatophyta</taxon>
        <taxon>Magnoliopsida</taxon>
        <taxon>eudicotyledons</taxon>
        <taxon>Gunneridae</taxon>
        <taxon>Pentapetalae</taxon>
        <taxon>rosids</taxon>
        <taxon>fabids</taxon>
        <taxon>Fagales</taxon>
        <taxon>Fagaceae</taxon>
        <taxon>Fagus</taxon>
    </lineage>
</organism>
<evidence type="ECO:0008006" key="5">
    <source>
        <dbReference type="Google" id="ProtNLM"/>
    </source>
</evidence>
<feature type="region of interest" description="Disordered" evidence="1">
    <location>
        <begin position="95"/>
        <end position="116"/>
    </location>
</feature>
<evidence type="ECO:0000259" key="2">
    <source>
        <dbReference type="Pfam" id="PF04782"/>
    </source>
</evidence>
<sequence length="337" mass="37165">MGVSNSKIEEDKALQLCRERKKFVRQALDGRCAVAAAHVTYIQSLKNTGTALRRFVEPEAPIESSLYTSTSATPEPLALTEKSLSQFSFSSPSASQRVDATETLSPSPSPPNRSQFQANHVRFRGSSVPPGTPPWDYFGLFNPVDHEFSFQDGKGMNQGLENADDIRRLREEEEGVPELEDDEEKASIYVSEESQDSEDEFDDELATDTLVRSFENLNRAHNHGADNASPSMPSAGNEASETEFLNGEKGNSPYLSPLSTASKVVMLSTDTNKTPLKEDSTESKVAPKDFFSSIKDIESLFIKASDSGKEVPRMLEANKLHFRPIFQGKDSKISLSL</sequence>
<protein>
    <recommendedName>
        <fullName evidence="5">DUF630 domain-containing protein</fullName>
    </recommendedName>
</protein>
<proteinExistence type="predicted"/>
<feature type="domain" description="DUF630" evidence="3">
    <location>
        <begin position="1"/>
        <end position="59"/>
    </location>
</feature>
<gene>
    <name evidence="4" type="ORF">FSB_LOCUS16092</name>
</gene>
<dbReference type="AlphaFoldDB" id="A0A2N9FM71"/>
<dbReference type="InterPro" id="IPR006867">
    <property type="entry name" value="DUF632"/>
</dbReference>
<feature type="region of interest" description="Disordered" evidence="1">
    <location>
        <begin position="221"/>
        <end position="243"/>
    </location>
</feature>
<reference evidence="4" key="1">
    <citation type="submission" date="2018-02" db="EMBL/GenBank/DDBJ databases">
        <authorList>
            <person name="Cohen D.B."/>
            <person name="Kent A.D."/>
        </authorList>
    </citation>
    <scope>NUCLEOTIDE SEQUENCE</scope>
</reference>
<evidence type="ECO:0000313" key="4">
    <source>
        <dbReference type="EMBL" id="SPC88210.1"/>
    </source>
</evidence>